<dbReference type="Gene3D" id="1.10.10.2590">
    <property type="entry name" value="BEN domain"/>
    <property type="match status" value="1"/>
</dbReference>
<reference evidence="1" key="1">
    <citation type="submission" date="2019-12" db="EMBL/GenBank/DDBJ databases">
        <title>The sialotranscriptome of the gopher-tortoise tick, Amblyomma tuberculatum.</title>
        <authorList>
            <person name="Karim S."/>
            <person name="Andersen J."/>
            <person name="Kumar D."/>
            <person name="Adamson S."/>
            <person name="Ennen J."/>
            <person name="Qualis C.P."/>
            <person name="Ribeiro J.M.C."/>
        </authorList>
    </citation>
    <scope>NUCLEOTIDE SEQUENCE</scope>
    <source>
        <strain evidence="1">Removed</strain>
        <tissue evidence="1">Salivary glands</tissue>
    </source>
</reference>
<dbReference type="AlphaFoldDB" id="A0A6M2E5H5"/>
<sequence length="121" mass="12672">MRSATTAGAAAMVVSQAEPFGRSFQIGSAVIPAIRMVRLENTQPSVYTQELAGMVFGTDTLAWSCLKGSSFGAGKEALPKDAVDDIAGLTESAVRAFLRRKCNNSATALKKAGKTADDDTQ</sequence>
<dbReference type="EMBL" id="GIDH01000678">
    <property type="protein sequence ID" value="NOV52621.1"/>
    <property type="molecule type" value="Transcribed_RNA"/>
</dbReference>
<organism evidence="1">
    <name type="scientific">Amblyomma tuberculatum</name>
    <dbReference type="NCBI Taxonomy" id="48802"/>
    <lineage>
        <taxon>Eukaryota</taxon>
        <taxon>Metazoa</taxon>
        <taxon>Ecdysozoa</taxon>
        <taxon>Arthropoda</taxon>
        <taxon>Chelicerata</taxon>
        <taxon>Arachnida</taxon>
        <taxon>Acari</taxon>
        <taxon>Parasitiformes</taxon>
        <taxon>Ixodida</taxon>
        <taxon>Ixodoidea</taxon>
        <taxon>Ixodidae</taxon>
        <taxon>Amblyomminae</taxon>
        <taxon>Amblyomma</taxon>
    </lineage>
</organism>
<evidence type="ECO:0000313" key="1">
    <source>
        <dbReference type="EMBL" id="NOV52621.1"/>
    </source>
</evidence>
<name>A0A6M2E5H5_9ACAR</name>
<proteinExistence type="predicted"/>
<accession>A0A6M2E5H5</accession>
<protein>
    <submittedName>
        <fullName evidence="1">Putative conserved secreted protein</fullName>
    </submittedName>
</protein>